<comment type="catalytic activity">
    <reaction evidence="1">
        <text>GDP-alpha-D-mannose = GDP-4-dehydro-alpha-D-rhamnose + H2O</text>
        <dbReference type="Rhea" id="RHEA:23820"/>
        <dbReference type="ChEBI" id="CHEBI:15377"/>
        <dbReference type="ChEBI" id="CHEBI:57527"/>
        <dbReference type="ChEBI" id="CHEBI:57964"/>
        <dbReference type="EC" id="4.2.1.47"/>
    </reaction>
</comment>
<dbReference type="RefSeq" id="WP_125245552.1">
    <property type="nucleotide sequence ID" value="NZ_RSED01000035.1"/>
</dbReference>
<comment type="function">
    <text evidence="6">Catalyzes the conversion of GDP-D-mannose to GDP-4-dehydro-6-deoxy-D-mannose.</text>
</comment>
<dbReference type="InterPro" id="IPR006368">
    <property type="entry name" value="GDP_Man_deHydtase"/>
</dbReference>
<protein>
    <recommendedName>
        <fullName evidence="4">GDP-mannose 4,6-dehydratase</fullName>
        <ecNumber evidence="4">4.2.1.47</ecNumber>
    </recommendedName>
</protein>
<dbReference type="GO" id="GO:0008446">
    <property type="term" value="F:GDP-mannose 4,6-dehydratase activity"/>
    <property type="evidence" value="ECO:0007669"/>
    <property type="project" value="UniProtKB-EC"/>
</dbReference>
<dbReference type="InterPro" id="IPR016040">
    <property type="entry name" value="NAD(P)-bd_dom"/>
</dbReference>
<dbReference type="PANTHER" id="PTHR43715">
    <property type="entry name" value="GDP-MANNOSE 4,6-DEHYDRATASE"/>
    <property type="match status" value="1"/>
</dbReference>
<dbReference type="GO" id="GO:0042351">
    <property type="term" value="P:'de novo' GDP-L-fucose biosynthetic process"/>
    <property type="evidence" value="ECO:0007669"/>
    <property type="project" value="TreeGrafter"/>
</dbReference>
<dbReference type="EMBL" id="RSED01000035">
    <property type="protein sequence ID" value="RRS00014.1"/>
    <property type="molecule type" value="Genomic_DNA"/>
</dbReference>
<dbReference type="EC" id="4.2.1.47" evidence="4"/>
<gene>
    <name evidence="8" type="ORF">EIP75_23070</name>
</gene>
<comment type="cofactor">
    <cofactor evidence="2">
        <name>NADP(+)</name>
        <dbReference type="ChEBI" id="CHEBI:58349"/>
    </cofactor>
</comment>
<evidence type="ECO:0000313" key="8">
    <source>
        <dbReference type="EMBL" id="RRS00014.1"/>
    </source>
</evidence>
<dbReference type="Gene3D" id="3.40.50.720">
    <property type="entry name" value="NAD(P)-binding Rossmann-like Domain"/>
    <property type="match status" value="1"/>
</dbReference>
<keyword evidence="5" id="KW-0456">Lyase</keyword>
<evidence type="ECO:0000256" key="2">
    <source>
        <dbReference type="ARBA" id="ARBA00001937"/>
    </source>
</evidence>
<dbReference type="InterPro" id="IPR036291">
    <property type="entry name" value="NAD(P)-bd_dom_sf"/>
</dbReference>
<dbReference type="Pfam" id="PF16363">
    <property type="entry name" value="GDP_Man_Dehyd"/>
    <property type="match status" value="1"/>
</dbReference>
<accession>A0A426UZH4</accession>
<name>A0A426UZH4_9BURK</name>
<dbReference type="Gene3D" id="3.90.25.10">
    <property type="entry name" value="UDP-galactose 4-epimerase, domain 1"/>
    <property type="match status" value="1"/>
</dbReference>
<proteinExistence type="inferred from homology"/>
<dbReference type="CDD" id="cd05260">
    <property type="entry name" value="GDP_MD_SDR_e"/>
    <property type="match status" value="1"/>
</dbReference>
<sequence length="350" mass="38855">MTTTTSSGGRMGKKVLITGVLGQDGSYLAQLALAHGCEVLGGVRGEVTPARCWRLDHLGVTSRVQFIDFDLMDPPLIQQQILRHRPDLIFNLAAQSSVGDSFNTPVATAEAGGMGALHIFEVARHADWSPRVFQASSSEIFGELSDVHQSEKSFFNPKTPYGATKLFAHIMAEAYRASYGTFVSTGILFNHESPLRGENFVTRKITQSLARIRLGQQHKLSLGNLSAQRDWSHARDFVQAMWDILELPKPDNFVIASGRMTSVRQFAEMAATRAGFELRWEGEGVDEKGIDRSTGQVIVDVDPRFYRPYDPEQPKVDTSKAREMLGWSPAASLETLIDDMMAFEFSQLRV</sequence>
<keyword evidence="9" id="KW-1185">Reference proteome</keyword>
<reference evidence="8 9" key="1">
    <citation type="submission" date="2018-12" db="EMBL/GenBank/DDBJ databases">
        <title>The whole draft genome of Aquabacterium sp. SJQ9.</title>
        <authorList>
            <person name="Sun L."/>
            <person name="Gao X."/>
            <person name="Chen W."/>
            <person name="Huang K."/>
        </authorList>
    </citation>
    <scope>NUCLEOTIDE SEQUENCE [LARGE SCALE GENOMIC DNA]</scope>
    <source>
        <strain evidence="8 9">SJQ9</strain>
    </source>
</reference>
<evidence type="ECO:0000256" key="3">
    <source>
        <dbReference type="ARBA" id="ARBA00009263"/>
    </source>
</evidence>
<evidence type="ECO:0000313" key="9">
    <source>
        <dbReference type="Proteomes" id="UP000269265"/>
    </source>
</evidence>
<evidence type="ECO:0000256" key="4">
    <source>
        <dbReference type="ARBA" id="ARBA00011989"/>
    </source>
</evidence>
<dbReference type="Proteomes" id="UP000269265">
    <property type="component" value="Unassembled WGS sequence"/>
</dbReference>
<dbReference type="SUPFAM" id="SSF51735">
    <property type="entry name" value="NAD(P)-binding Rossmann-fold domains"/>
    <property type="match status" value="1"/>
</dbReference>
<evidence type="ECO:0000259" key="7">
    <source>
        <dbReference type="Pfam" id="PF16363"/>
    </source>
</evidence>
<organism evidence="8 9">
    <name type="scientific">Aquabacterium soli</name>
    <dbReference type="NCBI Taxonomy" id="2493092"/>
    <lineage>
        <taxon>Bacteria</taxon>
        <taxon>Pseudomonadati</taxon>
        <taxon>Pseudomonadota</taxon>
        <taxon>Betaproteobacteria</taxon>
        <taxon>Burkholderiales</taxon>
        <taxon>Aquabacterium</taxon>
    </lineage>
</organism>
<evidence type="ECO:0000256" key="5">
    <source>
        <dbReference type="ARBA" id="ARBA00023239"/>
    </source>
</evidence>
<dbReference type="FunFam" id="3.40.50.720:FF:000924">
    <property type="entry name" value="GDP-mannose 4,6 dehydratase"/>
    <property type="match status" value="1"/>
</dbReference>
<comment type="caution">
    <text evidence="8">The sequence shown here is derived from an EMBL/GenBank/DDBJ whole genome shotgun (WGS) entry which is preliminary data.</text>
</comment>
<dbReference type="AlphaFoldDB" id="A0A426UZH4"/>
<dbReference type="PANTHER" id="PTHR43715:SF1">
    <property type="entry name" value="GDP-MANNOSE 4,6 DEHYDRATASE"/>
    <property type="match status" value="1"/>
</dbReference>
<feature type="domain" description="NAD(P)-binding" evidence="7">
    <location>
        <begin position="16"/>
        <end position="340"/>
    </location>
</feature>
<comment type="similarity">
    <text evidence="3">Belongs to the NAD(P)-dependent epimerase/dehydratase family. GDP-mannose 4,6-dehydratase subfamily.</text>
</comment>
<evidence type="ECO:0000256" key="1">
    <source>
        <dbReference type="ARBA" id="ARBA00000188"/>
    </source>
</evidence>
<evidence type="ECO:0000256" key="6">
    <source>
        <dbReference type="ARBA" id="ARBA00059383"/>
    </source>
</evidence>
<dbReference type="OrthoDB" id="9769113at2"/>